<evidence type="ECO:0000313" key="4">
    <source>
        <dbReference type="EMBL" id="MDH0564529.1"/>
    </source>
</evidence>
<dbReference type="CDD" id="cd04733">
    <property type="entry name" value="OYE_like_2_FMN"/>
    <property type="match status" value="1"/>
</dbReference>
<evidence type="ECO:0000256" key="2">
    <source>
        <dbReference type="ARBA" id="ARBA00023002"/>
    </source>
</evidence>
<organism evidence="4 5">
    <name type="scientific">Acinetobacter courvalinii</name>
    <dbReference type="NCBI Taxonomy" id="280147"/>
    <lineage>
        <taxon>Bacteria</taxon>
        <taxon>Pseudomonadati</taxon>
        <taxon>Pseudomonadota</taxon>
        <taxon>Gammaproteobacteria</taxon>
        <taxon>Moraxellales</taxon>
        <taxon>Moraxellaceae</taxon>
        <taxon>Acinetobacter</taxon>
    </lineage>
</organism>
<reference evidence="4" key="1">
    <citation type="submission" date="2022-09" db="EMBL/GenBank/DDBJ databases">
        <title>Intensive care unit water sources are persistently colonized with multi-drug resistant bacteria and are the site of extensive horizontal gene transfer of antibiotic resistance genes.</title>
        <authorList>
            <person name="Diorio-Toth L."/>
        </authorList>
    </citation>
    <scope>NUCLEOTIDE SEQUENCE</scope>
    <source>
        <strain evidence="4">GD04005</strain>
    </source>
</reference>
<comment type="caution">
    <text evidence="4">The sequence shown here is derived from an EMBL/GenBank/DDBJ whole genome shotgun (WGS) entry which is preliminary data.</text>
</comment>
<feature type="domain" description="NADH:flavin oxidoreductase/NADH oxidase N-terminal" evidence="3">
    <location>
        <begin position="19"/>
        <end position="343"/>
    </location>
</feature>
<dbReference type="PANTHER" id="PTHR43656">
    <property type="entry name" value="BINDING OXIDOREDUCTASE, PUTATIVE (AFU_ORTHOLOGUE AFUA_2G08260)-RELATED"/>
    <property type="match status" value="1"/>
</dbReference>
<dbReference type="GO" id="GO:0016491">
    <property type="term" value="F:oxidoreductase activity"/>
    <property type="evidence" value="ECO:0007669"/>
    <property type="project" value="UniProtKB-KW"/>
</dbReference>
<gene>
    <name evidence="4" type="ORF">N7644_12660</name>
</gene>
<dbReference type="PANTHER" id="PTHR43656:SF2">
    <property type="entry name" value="BINDING OXIDOREDUCTASE, PUTATIVE (AFU_ORTHOLOGUE AFUA_2G08260)-RELATED"/>
    <property type="match status" value="1"/>
</dbReference>
<dbReference type="RefSeq" id="WP_279695981.1">
    <property type="nucleotide sequence ID" value="NZ_JAOEEO010000003.1"/>
</dbReference>
<evidence type="ECO:0000259" key="3">
    <source>
        <dbReference type="Pfam" id="PF00724"/>
    </source>
</evidence>
<dbReference type="Pfam" id="PF00724">
    <property type="entry name" value="Oxidored_FMN"/>
    <property type="match status" value="1"/>
</dbReference>
<proteinExistence type="predicted"/>
<evidence type="ECO:0000256" key="1">
    <source>
        <dbReference type="ARBA" id="ARBA00022630"/>
    </source>
</evidence>
<dbReference type="Proteomes" id="UP001159329">
    <property type="component" value="Unassembled WGS sequence"/>
</dbReference>
<dbReference type="InterPro" id="IPR013785">
    <property type="entry name" value="Aldolase_TIM"/>
</dbReference>
<keyword evidence="2" id="KW-0560">Oxidoreductase</keyword>
<accession>A0AA42I8J2</accession>
<dbReference type="EMBL" id="JAOEEO010000003">
    <property type="protein sequence ID" value="MDH0564529.1"/>
    <property type="molecule type" value="Genomic_DNA"/>
</dbReference>
<dbReference type="Gene3D" id="3.20.20.70">
    <property type="entry name" value="Aldolase class I"/>
    <property type="match status" value="1"/>
</dbReference>
<sequence>MNNQTLELSIESKFQLSEKITLKNRLCKSSLSEQLADKQHNPSPELLNLYDTWSCGGAALLLSGNIMVDRRFLAETKNVVLDQQSDLTLFRELTKKATQNQTHFWAQLNHPGKQVSNVMSWQPVAPSAIAMSGGFQLAFNKPKALDEAEILHIIQLFAESSELAKQVGYTGVEIHGAHGYLVNQFLSPLHNQRTDQWGGSLENRMRFLSEVYQAIRMKVGPDFPIGVKLNSADFMKGGFDEQDSIQVIKKLEQLGVNLIEISGGTYESQAMSGVHVKASTQKRESYFIDFSEKVRDVCSIPILLTGGFRNVKGMNDALQQDSTDLIGLGRTLCVEPDLPNQFLSGHRQKIELRSLSTGWKLLDKLSLINITWYEHQLGYIGKGEKPNIHLNEKKSVYKTFKDMGFNSFVTRR</sequence>
<dbReference type="SUPFAM" id="SSF51395">
    <property type="entry name" value="FMN-linked oxidoreductases"/>
    <property type="match status" value="1"/>
</dbReference>
<dbReference type="InterPro" id="IPR051799">
    <property type="entry name" value="NADH_flavin_oxidoreductase"/>
</dbReference>
<dbReference type="InterPro" id="IPR001155">
    <property type="entry name" value="OxRdtase_FMN_N"/>
</dbReference>
<keyword evidence="1" id="KW-0285">Flavoprotein</keyword>
<evidence type="ECO:0000313" key="5">
    <source>
        <dbReference type="Proteomes" id="UP001159329"/>
    </source>
</evidence>
<dbReference type="GO" id="GO:0010181">
    <property type="term" value="F:FMN binding"/>
    <property type="evidence" value="ECO:0007669"/>
    <property type="project" value="InterPro"/>
</dbReference>
<protein>
    <submittedName>
        <fullName evidence="4">NADH:flavin oxidoreductase/NADH oxidase family protein</fullName>
    </submittedName>
</protein>
<dbReference type="AlphaFoldDB" id="A0AA42I8J2"/>
<name>A0AA42I8J2_9GAMM</name>